<dbReference type="EMBL" id="CAJOBA010035506">
    <property type="protein sequence ID" value="CAF4005819.1"/>
    <property type="molecule type" value="Genomic_DNA"/>
</dbReference>
<dbReference type="AlphaFoldDB" id="A0A8S2EDC4"/>
<feature type="region of interest" description="Disordered" evidence="1">
    <location>
        <begin position="626"/>
        <end position="666"/>
    </location>
</feature>
<evidence type="ECO:0000256" key="1">
    <source>
        <dbReference type="SAM" id="MobiDB-lite"/>
    </source>
</evidence>
<dbReference type="Pfam" id="PF03732">
    <property type="entry name" value="Retrotrans_gag"/>
    <property type="match status" value="1"/>
</dbReference>
<feature type="compositionally biased region" description="Polar residues" evidence="1">
    <location>
        <begin position="128"/>
        <end position="148"/>
    </location>
</feature>
<feature type="compositionally biased region" description="Polar residues" evidence="1">
    <location>
        <begin position="633"/>
        <end position="643"/>
    </location>
</feature>
<name>A0A8S2EDC4_9BILA</name>
<evidence type="ECO:0000313" key="5">
    <source>
        <dbReference type="Proteomes" id="UP000677228"/>
    </source>
</evidence>
<reference evidence="3" key="1">
    <citation type="submission" date="2021-02" db="EMBL/GenBank/DDBJ databases">
        <authorList>
            <person name="Nowell W R."/>
        </authorList>
    </citation>
    <scope>NUCLEOTIDE SEQUENCE</scope>
</reference>
<organism evidence="3 5">
    <name type="scientific">Didymodactylos carnosus</name>
    <dbReference type="NCBI Taxonomy" id="1234261"/>
    <lineage>
        <taxon>Eukaryota</taxon>
        <taxon>Metazoa</taxon>
        <taxon>Spiralia</taxon>
        <taxon>Gnathifera</taxon>
        <taxon>Rotifera</taxon>
        <taxon>Eurotatoria</taxon>
        <taxon>Bdelloidea</taxon>
        <taxon>Philodinida</taxon>
        <taxon>Philodinidae</taxon>
        <taxon>Didymodactylos</taxon>
    </lineage>
</organism>
<dbReference type="Proteomes" id="UP000682733">
    <property type="component" value="Unassembled WGS sequence"/>
</dbReference>
<dbReference type="PANTHER" id="PTHR33223:SF6">
    <property type="entry name" value="CCHC-TYPE DOMAIN-CONTAINING PROTEIN"/>
    <property type="match status" value="1"/>
</dbReference>
<comment type="caution">
    <text evidence="3">The sequence shown here is derived from an EMBL/GenBank/DDBJ whole genome shotgun (WGS) entry which is preliminary data.</text>
</comment>
<protein>
    <recommendedName>
        <fullName evidence="2">Retrotransposon gag domain-containing protein</fullName>
    </recommendedName>
</protein>
<dbReference type="Proteomes" id="UP000677228">
    <property type="component" value="Unassembled WGS sequence"/>
</dbReference>
<sequence length="666" mass="76465">MTDTRSPTPHTLVSEPLVTEAPISGTSPAICTESSHVHHSPQDPLRIILQRMAEQTQVMNEKFEQISKLQQEQAGRMDEQSLRQEEIIRTIKEIEGKITPPQSAANSRPHSRGTFANGEIMVDRRDSSPSQQNLQQFYRTSQDQSPNHSARHYKEPPDYIPYNKVQRYPLHEPSSKNVAFRQSSPTYSYYSFDSRPPNQRIIDMYEQEFQRMQQLVVKQSRTIEELSQSAFSSSLLPHNSLTQLVTPQQSTMTGNDSGASTVSVPVYHSPPTSESTGTFHPIVRAPVANPLVPAVYVTPTPKITTFPFTMSLNNNLPTFRGKAEEMPSKFITDFELRASGLVGDDDEALLRAVRQSLADSALTWFGQMQKSHKKVTTWHEFVKAFMSRFRSAERVQALEARLSTLWQEDSESTSDYFERLKALMTEIDPEHSQGWLKRKFYQRLRSDIRPRLLIGLTASLDDLVKRAAEVEACLVQEKSDEARRAIQKQKQEKEKDDKKGKTTIVSNISQNPKSFSDTISKTSAYQQQFHNDPNKNINNQNNNNNNTFIPSTPNYPQNKPTGRWNQHQSKQQNPPNNNTYLRNNDNNHPHYPNNTVNRSTWCFNCKRSNHSWPECYHNPMNQQNLPYDYQPPAVNSRSFPSDQVRNREQQPIYRNNPHLNATGSRY</sequence>
<dbReference type="EMBL" id="CAJNOK010013976">
    <property type="protein sequence ID" value="CAF1195557.1"/>
    <property type="molecule type" value="Genomic_DNA"/>
</dbReference>
<gene>
    <name evidence="3" type="ORF">OVA965_LOCUS23728</name>
    <name evidence="4" type="ORF">TMI583_LOCUS24449</name>
</gene>
<feature type="region of interest" description="Disordered" evidence="1">
    <location>
        <begin position="479"/>
        <end position="592"/>
    </location>
</feature>
<feature type="compositionally biased region" description="Polar residues" evidence="1">
    <location>
        <begin position="657"/>
        <end position="666"/>
    </location>
</feature>
<evidence type="ECO:0000313" key="3">
    <source>
        <dbReference type="EMBL" id="CAF1195557.1"/>
    </source>
</evidence>
<feature type="compositionally biased region" description="Basic and acidic residues" evidence="1">
    <location>
        <begin position="479"/>
        <end position="500"/>
    </location>
</feature>
<feature type="compositionally biased region" description="Polar residues" evidence="1">
    <location>
        <begin position="1"/>
        <end position="11"/>
    </location>
</feature>
<evidence type="ECO:0000259" key="2">
    <source>
        <dbReference type="Pfam" id="PF03732"/>
    </source>
</evidence>
<feature type="compositionally biased region" description="Low complexity" evidence="1">
    <location>
        <begin position="534"/>
        <end position="546"/>
    </location>
</feature>
<proteinExistence type="predicted"/>
<feature type="compositionally biased region" description="Polar residues" evidence="1">
    <location>
        <begin position="503"/>
        <end position="530"/>
    </location>
</feature>
<feature type="domain" description="Retrotransposon gag" evidence="2">
    <location>
        <begin position="356"/>
        <end position="429"/>
    </location>
</feature>
<feature type="compositionally biased region" description="Polar residues" evidence="1">
    <location>
        <begin position="547"/>
        <end position="572"/>
    </location>
</feature>
<feature type="compositionally biased region" description="Low complexity" evidence="1">
    <location>
        <begin position="573"/>
        <end position="592"/>
    </location>
</feature>
<dbReference type="InterPro" id="IPR005162">
    <property type="entry name" value="Retrotrans_gag_dom"/>
</dbReference>
<feature type="region of interest" description="Disordered" evidence="1">
    <location>
        <begin position="94"/>
        <end position="160"/>
    </location>
</feature>
<dbReference type="PANTHER" id="PTHR33223">
    <property type="entry name" value="CCHC-TYPE DOMAIN-CONTAINING PROTEIN"/>
    <property type="match status" value="1"/>
</dbReference>
<accession>A0A8S2EDC4</accession>
<evidence type="ECO:0000313" key="4">
    <source>
        <dbReference type="EMBL" id="CAF4005819.1"/>
    </source>
</evidence>
<feature type="region of interest" description="Disordered" evidence="1">
    <location>
        <begin position="1"/>
        <end position="27"/>
    </location>
</feature>